<dbReference type="KEGG" id="ppp:112295621"/>
<sequence>MSMESLRRGDCGSSFVEDVLSQHPAMFGKVLSNASHFRLQVLVSVPVDAPDGRSRLVRHGYRVDEEYFYPASAIKMCAAVTALQKLKHLQSLLGINVDCCTPIALCSLFEGTKDDRTDPSNNSQNLITVAHEIRKIFLVSDNQAFNRLFSFVGHRTINEAMWNLGLQSTRLHHRLSETRSIAANLYSEPVDVNVAVTALTLLPKRSGLALQDNSGLPGVKVGTAYVADDGRVVSEPMDFSKKNYMSLMDQQDLLIKLVRPDILADSSGLSLDTAMRMFLMEAMAQFPSQSANPKYDGSDYPDDYCKFFLPGLSRIRPKGALRIFNKIGRAYGFTIDNSYVFDVETGRSFFLTAVLYTNANGVLNDDQYEYEFADRIFADLAEVLGRALWQIPDYSTTSSNSLDCTPSSLWEKFSKPLMTSASCQTNVFVQRTQDSDLPAMEKTHVIGQPLIQLALHEERHSLPPKSHGQGLCEQISSNPVVSKAVALCGTNAKQSNSNCSSVILPAATKPMEGYETSFSCVRDQQCNSSDIVLPMMQLSSCDVVSTSICAKVFNRSVKSCYKYFLDE</sequence>
<dbReference type="Proteomes" id="UP000006727">
    <property type="component" value="Chromosome 18"/>
</dbReference>
<dbReference type="GO" id="GO:0030655">
    <property type="term" value="P:beta-lactam antibiotic catabolic process"/>
    <property type="evidence" value="ECO:0007669"/>
    <property type="project" value="InterPro"/>
</dbReference>
<name>A0A7I4BKA8_PHYPA</name>
<dbReference type="Pfam" id="PF13354">
    <property type="entry name" value="Beta-lactamase2"/>
    <property type="match status" value="1"/>
</dbReference>
<dbReference type="RefSeq" id="XP_024403209.1">
    <property type="nucleotide sequence ID" value="XM_024547441.2"/>
</dbReference>
<dbReference type="EnsemblPlants" id="Pp3c18_4290V3.5">
    <property type="protein sequence ID" value="Pp3c18_4290V3.5"/>
    <property type="gene ID" value="Pp3c18_4290"/>
</dbReference>
<dbReference type="SUPFAM" id="SSF56601">
    <property type="entry name" value="beta-lactamase/transpeptidase-like"/>
    <property type="match status" value="1"/>
</dbReference>
<evidence type="ECO:0000259" key="1">
    <source>
        <dbReference type="Pfam" id="PF13354"/>
    </source>
</evidence>
<keyword evidence="3" id="KW-1185">Reference proteome</keyword>
<gene>
    <name evidence="2" type="primary">LOC112295621</name>
</gene>
<dbReference type="Gramene" id="Pp3c18_4290V3.9">
    <property type="protein sequence ID" value="Pp3c18_4290V3.9"/>
    <property type="gene ID" value="Pp3c18_4290"/>
</dbReference>
<dbReference type="EMBL" id="ABEU02000018">
    <property type="status" value="NOT_ANNOTATED_CDS"/>
    <property type="molecule type" value="Genomic_DNA"/>
</dbReference>
<dbReference type="InterPro" id="IPR012338">
    <property type="entry name" value="Beta-lactam/transpept-like"/>
</dbReference>
<feature type="domain" description="Beta-lactamase class A catalytic" evidence="1">
    <location>
        <begin position="64"/>
        <end position="264"/>
    </location>
</feature>
<organism evidence="2 3">
    <name type="scientific">Physcomitrium patens</name>
    <name type="common">Spreading-leaved earth moss</name>
    <name type="synonym">Physcomitrella patens</name>
    <dbReference type="NCBI Taxonomy" id="3218"/>
    <lineage>
        <taxon>Eukaryota</taxon>
        <taxon>Viridiplantae</taxon>
        <taxon>Streptophyta</taxon>
        <taxon>Embryophyta</taxon>
        <taxon>Bryophyta</taxon>
        <taxon>Bryophytina</taxon>
        <taxon>Bryopsida</taxon>
        <taxon>Funariidae</taxon>
        <taxon>Funariales</taxon>
        <taxon>Funariaceae</taxon>
        <taxon>Physcomitrium</taxon>
    </lineage>
</organism>
<accession>A0A7I4BKA8</accession>
<reference evidence="2 3" key="2">
    <citation type="journal article" date="2018" name="Plant J.">
        <title>The Physcomitrella patens chromosome-scale assembly reveals moss genome structure and evolution.</title>
        <authorList>
            <person name="Lang D."/>
            <person name="Ullrich K.K."/>
            <person name="Murat F."/>
            <person name="Fuchs J."/>
            <person name="Jenkins J."/>
            <person name="Haas F.B."/>
            <person name="Piednoel M."/>
            <person name="Gundlach H."/>
            <person name="Van Bel M."/>
            <person name="Meyberg R."/>
            <person name="Vives C."/>
            <person name="Morata J."/>
            <person name="Symeonidi A."/>
            <person name="Hiss M."/>
            <person name="Muchero W."/>
            <person name="Kamisugi Y."/>
            <person name="Saleh O."/>
            <person name="Blanc G."/>
            <person name="Decker E.L."/>
            <person name="van Gessel N."/>
            <person name="Grimwood J."/>
            <person name="Hayes R.D."/>
            <person name="Graham S.W."/>
            <person name="Gunter L.E."/>
            <person name="McDaniel S.F."/>
            <person name="Hoernstein S.N.W."/>
            <person name="Larsson A."/>
            <person name="Li F.W."/>
            <person name="Perroud P.F."/>
            <person name="Phillips J."/>
            <person name="Ranjan P."/>
            <person name="Rokshar D.S."/>
            <person name="Rothfels C.J."/>
            <person name="Schneider L."/>
            <person name="Shu S."/>
            <person name="Stevenson D.W."/>
            <person name="Thummler F."/>
            <person name="Tillich M."/>
            <person name="Villarreal Aguilar J.C."/>
            <person name="Widiez T."/>
            <person name="Wong G.K."/>
            <person name="Wymore A."/>
            <person name="Zhang Y."/>
            <person name="Zimmer A.D."/>
            <person name="Quatrano R.S."/>
            <person name="Mayer K.F.X."/>
            <person name="Goodstein D."/>
            <person name="Casacuberta J.M."/>
            <person name="Vandepoele K."/>
            <person name="Reski R."/>
            <person name="Cuming A.C."/>
            <person name="Tuskan G.A."/>
            <person name="Maumus F."/>
            <person name="Salse J."/>
            <person name="Schmutz J."/>
            <person name="Rensing S.A."/>
        </authorList>
    </citation>
    <scope>NUCLEOTIDE SEQUENCE [LARGE SCALE GENOMIC DNA]</scope>
    <source>
        <strain evidence="2 3">cv. Gransden 2004</strain>
    </source>
</reference>
<proteinExistence type="predicted"/>
<dbReference type="GeneID" id="112295621"/>
<reference evidence="2 3" key="1">
    <citation type="journal article" date="2008" name="Science">
        <title>The Physcomitrella genome reveals evolutionary insights into the conquest of land by plants.</title>
        <authorList>
            <person name="Rensing S."/>
            <person name="Lang D."/>
            <person name="Zimmer A."/>
            <person name="Terry A."/>
            <person name="Salamov A."/>
            <person name="Shapiro H."/>
            <person name="Nishiyama T."/>
            <person name="Perroud P.-F."/>
            <person name="Lindquist E."/>
            <person name="Kamisugi Y."/>
            <person name="Tanahashi T."/>
            <person name="Sakakibara K."/>
            <person name="Fujita T."/>
            <person name="Oishi K."/>
            <person name="Shin-I T."/>
            <person name="Kuroki Y."/>
            <person name="Toyoda A."/>
            <person name="Suzuki Y."/>
            <person name="Hashimoto A."/>
            <person name="Yamaguchi K."/>
            <person name="Sugano A."/>
            <person name="Kohara Y."/>
            <person name="Fujiyama A."/>
            <person name="Anterola A."/>
            <person name="Aoki S."/>
            <person name="Ashton N."/>
            <person name="Barbazuk W.B."/>
            <person name="Barker E."/>
            <person name="Bennetzen J."/>
            <person name="Bezanilla M."/>
            <person name="Blankenship R."/>
            <person name="Cho S.H."/>
            <person name="Dutcher S."/>
            <person name="Estelle M."/>
            <person name="Fawcett J.A."/>
            <person name="Gundlach H."/>
            <person name="Hanada K."/>
            <person name="Heyl A."/>
            <person name="Hicks K.A."/>
            <person name="Hugh J."/>
            <person name="Lohr M."/>
            <person name="Mayer K."/>
            <person name="Melkozernov A."/>
            <person name="Murata T."/>
            <person name="Nelson D."/>
            <person name="Pils B."/>
            <person name="Prigge M."/>
            <person name="Reiss B."/>
            <person name="Renner T."/>
            <person name="Rombauts S."/>
            <person name="Rushton P."/>
            <person name="Sanderfoot A."/>
            <person name="Schween G."/>
            <person name="Shiu S.-H."/>
            <person name="Stueber K."/>
            <person name="Theodoulou F.L."/>
            <person name="Tu H."/>
            <person name="Van de Peer Y."/>
            <person name="Verrier P.J."/>
            <person name="Waters E."/>
            <person name="Wood A."/>
            <person name="Yang L."/>
            <person name="Cove D."/>
            <person name="Cuming A."/>
            <person name="Hasebe M."/>
            <person name="Lucas S."/>
            <person name="Mishler D.B."/>
            <person name="Reski R."/>
            <person name="Grigoriev I."/>
            <person name="Quatrano R.S."/>
            <person name="Boore J.L."/>
        </authorList>
    </citation>
    <scope>NUCLEOTIDE SEQUENCE [LARGE SCALE GENOMIC DNA]</scope>
    <source>
        <strain evidence="2 3">cv. Gransden 2004</strain>
    </source>
</reference>
<dbReference type="OrthoDB" id="2019034at2759"/>
<reference evidence="2" key="3">
    <citation type="submission" date="2020-12" db="UniProtKB">
        <authorList>
            <consortium name="EnsemblPlants"/>
        </authorList>
    </citation>
    <scope>IDENTIFICATION</scope>
</reference>
<dbReference type="EnsemblPlants" id="Pp3c18_4290V3.9">
    <property type="protein sequence ID" value="Pp3c18_4290V3.9"/>
    <property type="gene ID" value="Pp3c18_4290"/>
</dbReference>
<dbReference type="Gene3D" id="3.40.710.10">
    <property type="entry name" value="DD-peptidase/beta-lactamase superfamily"/>
    <property type="match status" value="1"/>
</dbReference>
<dbReference type="InterPro" id="IPR045155">
    <property type="entry name" value="Beta-lactam_cat"/>
</dbReference>
<protein>
    <recommendedName>
        <fullName evidence="1">Beta-lactamase class A catalytic domain-containing protein</fullName>
    </recommendedName>
</protein>
<dbReference type="Gramene" id="Pp3c18_4290V3.5">
    <property type="protein sequence ID" value="Pp3c18_4290V3.5"/>
    <property type="gene ID" value="Pp3c18_4290"/>
</dbReference>
<evidence type="ECO:0000313" key="3">
    <source>
        <dbReference type="Proteomes" id="UP000006727"/>
    </source>
</evidence>
<dbReference type="AlphaFoldDB" id="A0A7I4BKA8"/>
<evidence type="ECO:0000313" key="2">
    <source>
        <dbReference type="EnsemblPlants" id="Pp3c18_4290V3.9"/>
    </source>
</evidence>
<dbReference type="RefSeq" id="XP_024403210.1">
    <property type="nucleotide sequence ID" value="XM_024547442.2"/>
</dbReference>
<dbReference type="GO" id="GO:0008800">
    <property type="term" value="F:beta-lactamase activity"/>
    <property type="evidence" value="ECO:0007669"/>
    <property type="project" value="InterPro"/>
</dbReference>